<evidence type="ECO:0000259" key="5">
    <source>
        <dbReference type="PROSITE" id="PS50175"/>
    </source>
</evidence>
<evidence type="ECO:0000256" key="3">
    <source>
        <dbReference type="SAM" id="MobiDB-lite"/>
    </source>
</evidence>
<feature type="domain" description="Peptidase A2" evidence="5">
    <location>
        <begin position="244"/>
        <end position="321"/>
    </location>
</feature>
<dbReference type="GO" id="GO:0008270">
    <property type="term" value="F:zinc ion binding"/>
    <property type="evidence" value="ECO:0007669"/>
    <property type="project" value="UniProtKB-KW"/>
</dbReference>
<evidence type="ECO:0000256" key="1">
    <source>
        <dbReference type="ARBA" id="ARBA00022801"/>
    </source>
</evidence>
<feature type="domain" description="CCHC-type" evidence="4">
    <location>
        <begin position="191"/>
        <end position="204"/>
    </location>
</feature>
<evidence type="ECO:0000313" key="6">
    <source>
        <dbReference type="EMBL" id="KAK0408660.1"/>
    </source>
</evidence>
<dbReference type="InterPro" id="IPR036875">
    <property type="entry name" value="Znf_CCHC_sf"/>
</dbReference>
<dbReference type="InterPro" id="IPR021109">
    <property type="entry name" value="Peptidase_aspartic_dom_sf"/>
</dbReference>
<reference evidence="6" key="1">
    <citation type="submission" date="2023-06" db="EMBL/GenBank/DDBJ databases">
        <title>Genomic analysis of the entomopathogenic nematode Steinernema hermaphroditum.</title>
        <authorList>
            <person name="Schwarz E.M."/>
            <person name="Heppert J.K."/>
            <person name="Baniya A."/>
            <person name="Schwartz H.T."/>
            <person name="Tan C.-H."/>
            <person name="Antoshechkin I."/>
            <person name="Sternberg P.W."/>
            <person name="Goodrich-Blair H."/>
            <person name="Dillman A.R."/>
        </authorList>
    </citation>
    <scope>NUCLEOTIDE SEQUENCE</scope>
    <source>
        <strain evidence="6">PS9179</strain>
        <tissue evidence="6">Whole animal</tissue>
    </source>
</reference>
<evidence type="ECO:0000313" key="7">
    <source>
        <dbReference type="Proteomes" id="UP001175271"/>
    </source>
</evidence>
<dbReference type="SUPFAM" id="SSF50630">
    <property type="entry name" value="Acid proteases"/>
    <property type="match status" value="1"/>
</dbReference>
<dbReference type="Gene3D" id="2.40.70.10">
    <property type="entry name" value="Acid Proteases"/>
    <property type="match status" value="1"/>
</dbReference>
<dbReference type="GO" id="GO:0004190">
    <property type="term" value="F:aspartic-type endopeptidase activity"/>
    <property type="evidence" value="ECO:0007669"/>
    <property type="project" value="InterPro"/>
</dbReference>
<sequence length="423" mass="49110">MDIYEDPEKEEFEVLIKTMRDLYIPTSAFMTYRDKMMNARQKEDQDMTQFYKELVRLAALCEFERIKNVKDSYITNCFIRGIRDADVRSELMDKKVDEMHSRDILALANKNRQAKTGAIEMAHGKKPGTINKIHHNRKRYRRSSKKDSRRKRNDGYSQYRARSSQQNRNRANPTERLAERSRHGSRKDVNCYHCGKSGHLSHNCWHKNENDHSYQPRHGHVRAITSMEDSDARYVELRVGNNKQKFLLDTGACISVVNKDLWTELGKPTLRPMQRRILAYGYSQLTFLGICKANVTWKNDTETADLHVIEKCSDNLLGRDLIRQLNLNVGDLYDNPRENCTVNKKDLEESIPKHDDEMETGKNSQKTLTIEGQVEPIRTRPTPYAMKAKAEISLQVDRQEGNTKPVECSELVESLAAVPKEDE</sequence>
<dbReference type="PANTHER" id="PTHR37984">
    <property type="entry name" value="PROTEIN CBG26694"/>
    <property type="match status" value="1"/>
</dbReference>
<protein>
    <recommendedName>
        <fullName evidence="8">CCHC-type domain-containing protein</fullName>
    </recommendedName>
</protein>
<dbReference type="InterPro" id="IPR018061">
    <property type="entry name" value="Retropepsins"/>
</dbReference>
<dbReference type="PANTHER" id="PTHR37984:SF9">
    <property type="entry name" value="INTEGRASE CATALYTIC DOMAIN-CONTAINING PROTEIN"/>
    <property type="match status" value="1"/>
</dbReference>
<accession>A0AA39HNN0</accession>
<evidence type="ECO:0000259" key="4">
    <source>
        <dbReference type="PROSITE" id="PS50158"/>
    </source>
</evidence>
<feature type="region of interest" description="Disordered" evidence="3">
    <location>
        <begin position="117"/>
        <end position="187"/>
    </location>
</feature>
<feature type="compositionally biased region" description="Basic residues" evidence="3">
    <location>
        <begin position="132"/>
        <end position="152"/>
    </location>
</feature>
<name>A0AA39HNN0_9BILA</name>
<dbReference type="Proteomes" id="UP001175271">
    <property type="component" value="Unassembled WGS sequence"/>
</dbReference>
<dbReference type="SUPFAM" id="SSF57756">
    <property type="entry name" value="Retrovirus zinc finger-like domains"/>
    <property type="match status" value="1"/>
</dbReference>
<dbReference type="PROSITE" id="PS50158">
    <property type="entry name" value="ZF_CCHC"/>
    <property type="match status" value="1"/>
</dbReference>
<feature type="compositionally biased region" description="Polar residues" evidence="3">
    <location>
        <begin position="160"/>
        <end position="172"/>
    </location>
</feature>
<organism evidence="6 7">
    <name type="scientific">Steinernema hermaphroditum</name>
    <dbReference type="NCBI Taxonomy" id="289476"/>
    <lineage>
        <taxon>Eukaryota</taxon>
        <taxon>Metazoa</taxon>
        <taxon>Ecdysozoa</taxon>
        <taxon>Nematoda</taxon>
        <taxon>Chromadorea</taxon>
        <taxon>Rhabditida</taxon>
        <taxon>Tylenchina</taxon>
        <taxon>Panagrolaimomorpha</taxon>
        <taxon>Strongyloidoidea</taxon>
        <taxon>Steinernematidae</taxon>
        <taxon>Steinernema</taxon>
    </lineage>
</organism>
<dbReference type="AlphaFoldDB" id="A0AA39HNN0"/>
<dbReference type="EMBL" id="JAUCMV010000003">
    <property type="protein sequence ID" value="KAK0408660.1"/>
    <property type="molecule type" value="Genomic_DNA"/>
</dbReference>
<keyword evidence="2" id="KW-0863">Zinc-finger</keyword>
<dbReference type="PROSITE" id="PS50175">
    <property type="entry name" value="ASP_PROT_RETROV"/>
    <property type="match status" value="1"/>
</dbReference>
<feature type="compositionally biased region" description="Basic and acidic residues" evidence="3">
    <location>
        <begin position="176"/>
        <end position="187"/>
    </location>
</feature>
<gene>
    <name evidence="6" type="ORF">QR680_004081</name>
</gene>
<dbReference type="GO" id="GO:0003676">
    <property type="term" value="F:nucleic acid binding"/>
    <property type="evidence" value="ECO:0007669"/>
    <property type="project" value="InterPro"/>
</dbReference>
<dbReference type="InterPro" id="IPR050951">
    <property type="entry name" value="Retrovirus_Pol_polyprotein"/>
</dbReference>
<keyword evidence="2" id="KW-0479">Metal-binding</keyword>
<keyword evidence="1" id="KW-0378">Hydrolase</keyword>
<comment type="caution">
    <text evidence="6">The sequence shown here is derived from an EMBL/GenBank/DDBJ whole genome shotgun (WGS) entry which is preliminary data.</text>
</comment>
<dbReference type="InterPro" id="IPR001878">
    <property type="entry name" value="Znf_CCHC"/>
</dbReference>
<evidence type="ECO:0008006" key="8">
    <source>
        <dbReference type="Google" id="ProtNLM"/>
    </source>
</evidence>
<proteinExistence type="predicted"/>
<keyword evidence="2" id="KW-0862">Zinc</keyword>
<dbReference type="GO" id="GO:0006508">
    <property type="term" value="P:proteolysis"/>
    <property type="evidence" value="ECO:0007669"/>
    <property type="project" value="InterPro"/>
</dbReference>
<dbReference type="Pfam" id="PF00077">
    <property type="entry name" value="RVP"/>
    <property type="match status" value="1"/>
</dbReference>
<evidence type="ECO:0000256" key="2">
    <source>
        <dbReference type="PROSITE-ProRule" id="PRU00047"/>
    </source>
</evidence>
<dbReference type="GO" id="GO:0019899">
    <property type="term" value="F:enzyme binding"/>
    <property type="evidence" value="ECO:0007669"/>
    <property type="project" value="UniProtKB-ARBA"/>
</dbReference>
<keyword evidence="7" id="KW-1185">Reference proteome</keyword>
<dbReference type="InterPro" id="IPR001995">
    <property type="entry name" value="Peptidase_A2_cat"/>
</dbReference>